<evidence type="ECO:0000313" key="3">
    <source>
        <dbReference type="Ensembl" id="ENSEBUP00000008398.1"/>
    </source>
</evidence>
<keyword evidence="1" id="KW-0234">DNA repair</keyword>
<name>A0A8C4Q127_EPTBU</name>
<sequence>MNSDSFRSERLNGMAGERPVDTLCERFVLDKDHSALLPVCTGLREGRLSLLQVVDALGPYLTHAETNVRLRGTLLLSSVVEHCVSKFNEKEMVVICKFYKEKLKDHYTLLPAILQGFLCLSVSPLLPKGLAVDILKALFCEVQVQSLIQVDRRSIFSIIANFMDMRRDGKRYNLCILLRFLSESFCKQNMIIWLIYN</sequence>
<dbReference type="InterPro" id="IPR029240">
    <property type="entry name" value="MMS19_N"/>
</dbReference>
<keyword evidence="1" id="KW-0539">Nucleus</keyword>
<dbReference type="AlphaFoldDB" id="A0A8C4Q127"/>
<keyword evidence="1" id="KW-0227">DNA damage</keyword>
<comment type="function">
    <text evidence="1">Key component of the cytosolic iron-sulfur protein assembly (CIA) complex, a multiprotein complex that mediates the incorporation of iron-sulfur cluster into apoproteins specifically involved in DNA metabolism and genomic integrity. In the CIA complex, MMS19 acts as an adapter between early-acting CIA components and a subset of cellular target iron-sulfur proteins.</text>
</comment>
<dbReference type="GeneTree" id="ENSGT00390000015583"/>
<dbReference type="InterPro" id="IPR039920">
    <property type="entry name" value="MMS19"/>
</dbReference>
<organism evidence="3 4">
    <name type="scientific">Eptatretus burgeri</name>
    <name type="common">Inshore hagfish</name>
    <dbReference type="NCBI Taxonomy" id="7764"/>
    <lineage>
        <taxon>Eukaryota</taxon>
        <taxon>Metazoa</taxon>
        <taxon>Chordata</taxon>
        <taxon>Craniata</taxon>
        <taxon>Vertebrata</taxon>
        <taxon>Cyclostomata</taxon>
        <taxon>Myxini</taxon>
        <taxon>Myxiniformes</taxon>
        <taxon>Myxinidae</taxon>
        <taxon>Eptatretinae</taxon>
        <taxon>Eptatretus</taxon>
    </lineage>
</organism>
<dbReference type="PANTHER" id="PTHR12891:SF0">
    <property type="entry name" value="MMS19 NUCLEOTIDE EXCISION REPAIR PROTEIN HOMOLOG"/>
    <property type="match status" value="1"/>
</dbReference>
<keyword evidence="4" id="KW-1185">Reference proteome</keyword>
<dbReference type="GO" id="GO:0016226">
    <property type="term" value="P:iron-sulfur cluster assembly"/>
    <property type="evidence" value="ECO:0007669"/>
    <property type="project" value="UniProtKB-UniRule"/>
</dbReference>
<evidence type="ECO:0000259" key="2">
    <source>
        <dbReference type="Pfam" id="PF14500"/>
    </source>
</evidence>
<dbReference type="SUPFAM" id="SSF48464">
    <property type="entry name" value="ENTH/VHS domain"/>
    <property type="match status" value="1"/>
</dbReference>
<accession>A0A8C4Q127</accession>
<comment type="similarity">
    <text evidence="1">Belongs to the MET18/MMS19 family.</text>
</comment>
<dbReference type="GO" id="GO:0097361">
    <property type="term" value="C:cytosolic [4Fe-4S] assembly targeting complex"/>
    <property type="evidence" value="ECO:0007669"/>
    <property type="project" value="UniProtKB-UniRule"/>
</dbReference>
<reference evidence="3" key="1">
    <citation type="submission" date="2025-08" db="UniProtKB">
        <authorList>
            <consortium name="Ensembl"/>
        </authorList>
    </citation>
    <scope>IDENTIFICATION</scope>
</reference>
<comment type="subunit">
    <text evidence="1">Component of the CIA complex.</text>
</comment>
<dbReference type="Pfam" id="PF14500">
    <property type="entry name" value="MMS19_N"/>
    <property type="match status" value="1"/>
</dbReference>
<reference evidence="3" key="2">
    <citation type="submission" date="2025-09" db="UniProtKB">
        <authorList>
            <consortium name="Ensembl"/>
        </authorList>
    </citation>
    <scope>IDENTIFICATION</scope>
</reference>
<evidence type="ECO:0000256" key="1">
    <source>
        <dbReference type="RuleBase" id="RU367072"/>
    </source>
</evidence>
<comment type="subcellular location">
    <subcellularLocation>
        <location evidence="1">Cytoplasm</location>
        <location evidence="1">Cytoskeleton</location>
        <location evidence="1">Spindle</location>
    </subcellularLocation>
    <subcellularLocation>
        <location evidence="1">Nucleus</location>
    </subcellularLocation>
</comment>
<dbReference type="OMA" id="GPYLTHA"/>
<keyword evidence="1" id="KW-0206">Cytoskeleton</keyword>
<dbReference type="GO" id="GO:0005634">
    <property type="term" value="C:nucleus"/>
    <property type="evidence" value="ECO:0007669"/>
    <property type="project" value="UniProtKB-SubCell"/>
</dbReference>
<evidence type="ECO:0000313" key="4">
    <source>
        <dbReference type="Proteomes" id="UP000694388"/>
    </source>
</evidence>
<dbReference type="InterPro" id="IPR008942">
    <property type="entry name" value="ENTH_VHS"/>
</dbReference>
<feature type="domain" description="MMS19 N-terminal" evidence="2">
    <location>
        <begin position="54"/>
        <end position="167"/>
    </location>
</feature>
<dbReference type="GO" id="GO:0006281">
    <property type="term" value="P:DNA repair"/>
    <property type="evidence" value="ECO:0007669"/>
    <property type="project" value="UniProtKB-UniRule"/>
</dbReference>
<dbReference type="Proteomes" id="UP000694388">
    <property type="component" value="Unplaced"/>
</dbReference>
<protein>
    <recommendedName>
        <fullName evidence="1">MMS19 nucleotide excision repair protein</fullName>
    </recommendedName>
</protein>
<dbReference type="Ensembl" id="ENSEBUT00000008900.1">
    <property type="protein sequence ID" value="ENSEBUP00000008398.1"/>
    <property type="gene ID" value="ENSEBUG00000005438.1"/>
</dbReference>
<dbReference type="GO" id="GO:0071817">
    <property type="term" value="C:MMXD complex"/>
    <property type="evidence" value="ECO:0007669"/>
    <property type="project" value="TreeGrafter"/>
</dbReference>
<dbReference type="GO" id="GO:0051604">
    <property type="term" value="P:protein maturation"/>
    <property type="evidence" value="ECO:0007669"/>
    <property type="project" value="UniProtKB-UniRule"/>
</dbReference>
<dbReference type="PANTHER" id="PTHR12891">
    <property type="entry name" value="DNA REPAIR/TRANSCRIPTION PROTEIN MET18/MMS19"/>
    <property type="match status" value="1"/>
</dbReference>
<keyword evidence="1" id="KW-0963">Cytoplasm</keyword>
<proteinExistence type="inferred from homology"/>